<gene>
    <name evidence="2" type="ORF">E2C01_036242</name>
</gene>
<dbReference type="AlphaFoldDB" id="A0A5B7FBY1"/>
<organism evidence="2 3">
    <name type="scientific">Portunus trituberculatus</name>
    <name type="common">Swimming crab</name>
    <name type="synonym">Neptunus trituberculatus</name>
    <dbReference type="NCBI Taxonomy" id="210409"/>
    <lineage>
        <taxon>Eukaryota</taxon>
        <taxon>Metazoa</taxon>
        <taxon>Ecdysozoa</taxon>
        <taxon>Arthropoda</taxon>
        <taxon>Crustacea</taxon>
        <taxon>Multicrustacea</taxon>
        <taxon>Malacostraca</taxon>
        <taxon>Eumalacostraca</taxon>
        <taxon>Eucarida</taxon>
        <taxon>Decapoda</taxon>
        <taxon>Pleocyemata</taxon>
        <taxon>Brachyura</taxon>
        <taxon>Eubrachyura</taxon>
        <taxon>Portunoidea</taxon>
        <taxon>Portunidae</taxon>
        <taxon>Portuninae</taxon>
        <taxon>Portunus</taxon>
    </lineage>
</organism>
<sequence length="70" mass="7596">MTSRRTTGASGRGSGSGRARQPHNDQRPPPRVHNKPHQSNCLPACLLAVLGNTLVDVFRARDIYGDDLCV</sequence>
<evidence type="ECO:0000313" key="3">
    <source>
        <dbReference type="Proteomes" id="UP000324222"/>
    </source>
</evidence>
<proteinExistence type="predicted"/>
<feature type="region of interest" description="Disordered" evidence="1">
    <location>
        <begin position="1"/>
        <end position="38"/>
    </location>
</feature>
<accession>A0A5B7FBY1</accession>
<keyword evidence="3" id="KW-1185">Reference proteome</keyword>
<dbReference type="EMBL" id="VSRR010005502">
    <property type="protein sequence ID" value="MPC42618.1"/>
    <property type="molecule type" value="Genomic_DNA"/>
</dbReference>
<protein>
    <submittedName>
        <fullName evidence="2">Uncharacterized protein</fullName>
    </submittedName>
</protein>
<dbReference type="Proteomes" id="UP000324222">
    <property type="component" value="Unassembled WGS sequence"/>
</dbReference>
<evidence type="ECO:0000313" key="2">
    <source>
        <dbReference type="EMBL" id="MPC42618.1"/>
    </source>
</evidence>
<comment type="caution">
    <text evidence="2">The sequence shown here is derived from an EMBL/GenBank/DDBJ whole genome shotgun (WGS) entry which is preliminary data.</text>
</comment>
<name>A0A5B7FBY1_PORTR</name>
<reference evidence="2 3" key="1">
    <citation type="submission" date="2019-05" db="EMBL/GenBank/DDBJ databases">
        <title>Another draft genome of Portunus trituberculatus and its Hox gene families provides insights of decapod evolution.</title>
        <authorList>
            <person name="Jeong J.-H."/>
            <person name="Song I."/>
            <person name="Kim S."/>
            <person name="Choi T."/>
            <person name="Kim D."/>
            <person name="Ryu S."/>
            <person name="Kim W."/>
        </authorList>
    </citation>
    <scope>NUCLEOTIDE SEQUENCE [LARGE SCALE GENOMIC DNA]</scope>
    <source>
        <tissue evidence="2">Muscle</tissue>
    </source>
</reference>
<evidence type="ECO:0000256" key="1">
    <source>
        <dbReference type="SAM" id="MobiDB-lite"/>
    </source>
</evidence>